<dbReference type="EMBL" id="FRXO01000003">
    <property type="protein sequence ID" value="SHO64262.1"/>
    <property type="molecule type" value="Genomic_DNA"/>
</dbReference>
<name>A0A1M7ZHF5_9HYPH</name>
<dbReference type="STRING" id="1123029.SAMN02745172_01649"/>
<sequence>MSYVRIVSWSSNLGFGGPENWVSVVSYQSVIDQAHPYPAIEYHRPMSARLARHEARNTRRLNVRLPKGHPYRTLPVWIPYPLARTLAFLGL</sequence>
<organism evidence="1 2">
    <name type="scientific">Pseudoxanthobacter soli DSM 19599</name>
    <dbReference type="NCBI Taxonomy" id="1123029"/>
    <lineage>
        <taxon>Bacteria</taxon>
        <taxon>Pseudomonadati</taxon>
        <taxon>Pseudomonadota</taxon>
        <taxon>Alphaproteobacteria</taxon>
        <taxon>Hyphomicrobiales</taxon>
        <taxon>Segnochrobactraceae</taxon>
        <taxon>Pseudoxanthobacter</taxon>
    </lineage>
</organism>
<dbReference type="Proteomes" id="UP000186406">
    <property type="component" value="Unassembled WGS sequence"/>
</dbReference>
<evidence type="ECO:0000313" key="2">
    <source>
        <dbReference type="Proteomes" id="UP000186406"/>
    </source>
</evidence>
<proteinExistence type="predicted"/>
<gene>
    <name evidence="1" type="ORF">SAMN02745172_01649</name>
</gene>
<accession>A0A1M7ZHF5</accession>
<protein>
    <submittedName>
        <fullName evidence="1">Uncharacterized protein</fullName>
    </submittedName>
</protein>
<dbReference type="AlphaFoldDB" id="A0A1M7ZHF5"/>
<reference evidence="1 2" key="1">
    <citation type="submission" date="2016-12" db="EMBL/GenBank/DDBJ databases">
        <authorList>
            <person name="Song W.-J."/>
            <person name="Kurnit D.M."/>
        </authorList>
    </citation>
    <scope>NUCLEOTIDE SEQUENCE [LARGE SCALE GENOMIC DNA]</scope>
    <source>
        <strain evidence="1 2">DSM 19599</strain>
    </source>
</reference>
<evidence type="ECO:0000313" key="1">
    <source>
        <dbReference type="EMBL" id="SHO64262.1"/>
    </source>
</evidence>
<keyword evidence="2" id="KW-1185">Reference proteome</keyword>